<dbReference type="SUPFAM" id="SSF53150">
    <property type="entry name" value="DNA repair protein MutS, domain II"/>
    <property type="match status" value="1"/>
</dbReference>
<dbReference type="STRING" id="6290.A0A0N4W325"/>
<dbReference type="Proteomes" id="UP000268014">
    <property type="component" value="Unassembled WGS sequence"/>
</dbReference>
<dbReference type="OrthoDB" id="5858378at2759"/>
<gene>
    <name evidence="1" type="ORF">HPLM_LOCUS4166</name>
</gene>
<dbReference type="Gene3D" id="6.10.140.80">
    <property type="match status" value="1"/>
</dbReference>
<dbReference type="InterPro" id="IPR036678">
    <property type="entry name" value="MutS_con_dom_sf"/>
</dbReference>
<dbReference type="EMBL" id="UZAF01016180">
    <property type="protein sequence ID" value="VDO22577.1"/>
    <property type="molecule type" value="Genomic_DNA"/>
</dbReference>
<dbReference type="GO" id="GO:0030983">
    <property type="term" value="F:mismatched DNA binding"/>
    <property type="evidence" value="ECO:0007669"/>
    <property type="project" value="InterPro"/>
</dbReference>
<accession>A0A0N4W325</accession>
<dbReference type="GO" id="GO:0005524">
    <property type="term" value="F:ATP binding"/>
    <property type="evidence" value="ECO:0007669"/>
    <property type="project" value="InterPro"/>
</dbReference>
<reference evidence="1 2" key="2">
    <citation type="submission" date="2018-11" db="EMBL/GenBank/DDBJ databases">
        <authorList>
            <consortium name="Pathogen Informatics"/>
        </authorList>
    </citation>
    <scope>NUCLEOTIDE SEQUENCE [LARGE SCALE GENOMIC DNA]</scope>
    <source>
        <strain evidence="1 2">MHpl1</strain>
    </source>
</reference>
<protein>
    <submittedName>
        <fullName evidence="3">Pentatricopeptide repeat-containing protein</fullName>
    </submittedName>
</protein>
<evidence type="ECO:0000313" key="3">
    <source>
        <dbReference type="WBParaSite" id="HPLM_0000417401-mRNA-1"/>
    </source>
</evidence>
<evidence type="ECO:0000313" key="1">
    <source>
        <dbReference type="EMBL" id="VDO22577.1"/>
    </source>
</evidence>
<keyword evidence="2" id="KW-1185">Reference proteome</keyword>
<dbReference type="GO" id="GO:0006298">
    <property type="term" value="P:mismatch repair"/>
    <property type="evidence" value="ECO:0007669"/>
    <property type="project" value="InterPro"/>
</dbReference>
<sequence>MVSFPVLCKYQYSKFFAFCVQGTIGNLGDFEEIIGEATGGGNVIMAIKIANGEDVGHFLNYCDFLGFLGRYFTNFRIKSASLSWTCLISVFLHLSSLTHHFLLKLRIPPFFQHCIVGIGPRECLVYGDEGECPFSGKDRPKKLSALLRKVGVLETSGANVANTADWVEVQNIFRPGSEVDSLSDSLKRCLCGLYNYLKMDEQEAYMHKFSLSTYRTSGFMHIDAGAVRALELFALNYHQGNRTHFLRRSFNEHCNCVHESHSTLNFFYFVADAKGTSGTVYGLLNKCRSAPGQRLLSGFPRFSSN</sequence>
<reference evidence="3" key="1">
    <citation type="submission" date="2017-02" db="UniProtKB">
        <authorList>
            <consortium name="WormBaseParasite"/>
        </authorList>
    </citation>
    <scope>IDENTIFICATION</scope>
</reference>
<evidence type="ECO:0000313" key="2">
    <source>
        <dbReference type="Proteomes" id="UP000268014"/>
    </source>
</evidence>
<dbReference type="WBParaSite" id="HPLM_0000417401-mRNA-1">
    <property type="protein sequence ID" value="HPLM_0000417401-mRNA-1"/>
    <property type="gene ID" value="HPLM_0000417401"/>
</dbReference>
<organism evidence="3">
    <name type="scientific">Haemonchus placei</name>
    <name type="common">Barber's pole worm</name>
    <dbReference type="NCBI Taxonomy" id="6290"/>
    <lineage>
        <taxon>Eukaryota</taxon>
        <taxon>Metazoa</taxon>
        <taxon>Ecdysozoa</taxon>
        <taxon>Nematoda</taxon>
        <taxon>Chromadorea</taxon>
        <taxon>Rhabditida</taxon>
        <taxon>Rhabditina</taxon>
        <taxon>Rhabditomorpha</taxon>
        <taxon>Strongyloidea</taxon>
        <taxon>Trichostrongylidae</taxon>
        <taxon>Haemonchus</taxon>
    </lineage>
</organism>
<name>A0A0N4W325_HAEPC</name>
<dbReference type="AlphaFoldDB" id="A0A0N4W325"/>
<dbReference type="Gene3D" id="3.30.420.110">
    <property type="entry name" value="MutS, connector domain"/>
    <property type="match status" value="1"/>
</dbReference>
<proteinExistence type="predicted"/>